<protein>
    <recommendedName>
        <fullName evidence="4">Early meiotic induction protein 1</fullName>
    </recommendedName>
</protein>
<dbReference type="AlphaFoldDB" id="A0AAE0HXW7"/>
<dbReference type="EMBL" id="JAUEDM010000006">
    <property type="protein sequence ID" value="KAK3314816.1"/>
    <property type="molecule type" value="Genomic_DNA"/>
</dbReference>
<evidence type="ECO:0008006" key="4">
    <source>
        <dbReference type="Google" id="ProtNLM"/>
    </source>
</evidence>
<reference evidence="2" key="2">
    <citation type="submission" date="2023-06" db="EMBL/GenBank/DDBJ databases">
        <authorList>
            <consortium name="Lawrence Berkeley National Laboratory"/>
            <person name="Haridas S."/>
            <person name="Hensen N."/>
            <person name="Bonometti L."/>
            <person name="Westerberg I."/>
            <person name="Brannstrom I.O."/>
            <person name="Guillou S."/>
            <person name="Cros-Aarteil S."/>
            <person name="Calhoun S."/>
            <person name="Kuo A."/>
            <person name="Mondo S."/>
            <person name="Pangilinan J."/>
            <person name="Riley R."/>
            <person name="Labutti K."/>
            <person name="Andreopoulos B."/>
            <person name="Lipzen A."/>
            <person name="Chen C."/>
            <person name="Yanf M."/>
            <person name="Daum C."/>
            <person name="Ng V."/>
            <person name="Clum A."/>
            <person name="Steindorff A."/>
            <person name="Ohm R."/>
            <person name="Martin F."/>
            <person name="Silar P."/>
            <person name="Natvig D."/>
            <person name="Lalanne C."/>
            <person name="Gautier V."/>
            <person name="Ament-Velasquez S.L."/>
            <person name="Kruys A."/>
            <person name="Hutchinson M.I."/>
            <person name="Powell A.J."/>
            <person name="Barry K."/>
            <person name="Miller A.N."/>
            <person name="Grigoriev I.V."/>
            <person name="Debuchy R."/>
            <person name="Gladieux P."/>
            <person name="Thoren M.H."/>
            <person name="Johannesson H."/>
        </authorList>
    </citation>
    <scope>NUCLEOTIDE SEQUENCE</scope>
    <source>
        <strain evidence="2">CBS 118394</strain>
    </source>
</reference>
<evidence type="ECO:0000313" key="2">
    <source>
        <dbReference type="EMBL" id="KAK3314816.1"/>
    </source>
</evidence>
<reference evidence="2" key="1">
    <citation type="journal article" date="2023" name="Mol. Phylogenet. Evol.">
        <title>Genome-scale phylogeny and comparative genomics of the fungal order Sordariales.</title>
        <authorList>
            <person name="Hensen N."/>
            <person name="Bonometti L."/>
            <person name="Westerberg I."/>
            <person name="Brannstrom I.O."/>
            <person name="Guillou S."/>
            <person name="Cros-Aarteil S."/>
            <person name="Calhoun S."/>
            <person name="Haridas S."/>
            <person name="Kuo A."/>
            <person name="Mondo S."/>
            <person name="Pangilinan J."/>
            <person name="Riley R."/>
            <person name="LaButti K."/>
            <person name="Andreopoulos B."/>
            <person name="Lipzen A."/>
            <person name="Chen C."/>
            <person name="Yan M."/>
            <person name="Daum C."/>
            <person name="Ng V."/>
            <person name="Clum A."/>
            <person name="Steindorff A."/>
            <person name="Ohm R.A."/>
            <person name="Martin F."/>
            <person name="Silar P."/>
            <person name="Natvig D.O."/>
            <person name="Lalanne C."/>
            <person name="Gautier V."/>
            <person name="Ament-Velasquez S.L."/>
            <person name="Kruys A."/>
            <person name="Hutchinson M.I."/>
            <person name="Powell A.J."/>
            <person name="Barry K."/>
            <person name="Miller A.N."/>
            <person name="Grigoriev I.V."/>
            <person name="Debuchy R."/>
            <person name="Gladieux P."/>
            <person name="Hiltunen Thoren M."/>
            <person name="Johannesson H."/>
        </authorList>
    </citation>
    <scope>NUCLEOTIDE SEQUENCE</scope>
    <source>
        <strain evidence="2">CBS 118394</strain>
    </source>
</reference>
<evidence type="ECO:0000313" key="3">
    <source>
        <dbReference type="Proteomes" id="UP001283341"/>
    </source>
</evidence>
<name>A0AAE0HXW7_9PEZI</name>
<dbReference type="PANTHER" id="PTHR28052:SF1">
    <property type="entry name" value="UPF0545 PROTEIN C22ORF39"/>
    <property type="match status" value="1"/>
</dbReference>
<evidence type="ECO:0000256" key="1">
    <source>
        <dbReference type="SAM" id="MobiDB-lite"/>
    </source>
</evidence>
<feature type="region of interest" description="Disordered" evidence="1">
    <location>
        <begin position="1"/>
        <end position="83"/>
    </location>
</feature>
<organism evidence="2 3">
    <name type="scientific">Apodospora peruviana</name>
    <dbReference type="NCBI Taxonomy" id="516989"/>
    <lineage>
        <taxon>Eukaryota</taxon>
        <taxon>Fungi</taxon>
        <taxon>Dikarya</taxon>
        <taxon>Ascomycota</taxon>
        <taxon>Pezizomycotina</taxon>
        <taxon>Sordariomycetes</taxon>
        <taxon>Sordariomycetidae</taxon>
        <taxon>Sordariales</taxon>
        <taxon>Lasiosphaeriaceae</taxon>
        <taxon>Apodospora</taxon>
    </lineage>
</organism>
<dbReference type="InterPro" id="IPR021475">
    <property type="entry name" value="Pants/Emi1-like"/>
</dbReference>
<feature type="compositionally biased region" description="Pro residues" evidence="1">
    <location>
        <begin position="27"/>
        <end position="38"/>
    </location>
</feature>
<comment type="caution">
    <text evidence="2">The sequence shown here is derived from an EMBL/GenBank/DDBJ whole genome shotgun (WGS) entry which is preliminary data.</text>
</comment>
<keyword evidence="3" id="KW-1185">Reference proteome</keyword>
<dbReference type="Pfam" id="PF11326">
    <property type="entry name" value="PANTS-like"/>
    <property type="match status" value="1"/>
</dbReference>
<feature type="region of interest" description="Disordered" evidence="1">
    <location>
        <begin position="221"/>
        <end position="241"/>
    </location>
</feature>
<sequence length="265" mass="30121">MGWFWQSSPSSGSSSPSEQQPTQTAAGPPPPPPPPPPLAKLSEEEMFLKMLMDEAQPKPQQSNIPPPPPPPPSSVPKPTAKTSSITSYLPFSAAFAKLQAPPQPEVPEPERPTRSPASIAMSEHSLPVHMSCRDAFDYAWHCHTPGSQFNSVYRYGSVRNCTELWDDFWFCMRTRSYTPEHREEAIKEHYRKKEAAKYDGRDKPSSEDIWESRDDRVPVGSVFNAEFGKPPPAASQNDTEWQRFEIERRRRIRREMGIEDDDKKQ</sequence>
<feature type="compositionally biased region" description="Pro residues" evidence="1">
    <location>
        <begin position="64"/>
        <end position="75"/>
    </location>
</feature>
<gene>
    <name evidence="2" type="ORF">B0H66DRAFT_323025</name>
</gene>
<accession>A0AAE0HXW7</accession>
<dbReference type="PANTHER" id="PTHR28052">
    <property type="entry name" value="UPF0545 PROTEIN C22ORF39"/>
    <property type="match status" value="1"/>
</dbReference>
<proteinExistence type="predicted"/>
<dbReference type="Proteomes" id="UP001283341">
    <property type="component" value="Unassembled WGS sequence"/>
</dbReference>
<feature type="compositionally biased region" description="Basic and acidic residues" evidence="1">
    <location>
        <begin position="41"/>
        <end position="56"/>
    </location>
</feature>
<feature type="compositionally biased region" description="Low complexity" evidence="1">
    <location>
        <begin position="1"/>
        <end position="21"/>
    </location>
</feature>